<dbReference type="EMBL" id="QTSX02006621">
    <property type="protein sequence ID" value="KAJ9052695.1"/>
    <property type="molecule type" value="Genomic_DNA"/>
</dbReference>
<protein>
    <submittedName>
        <fullName evidence="1">Uncharacterized protein</fullName>
    </submittedName>
</protein>
<gene>
    <name evidence="1" type="ORF">DSO57_1031780</name>
</gene>
<evidence type="ECO:0000313" key="1">
    <source>
        <dbReference type="EMBL" id="KAJ9052695.1"/>
    </source>
</evidence>
<comment type="caution">
    <text evidence="1">The sequence shown here is derived from an EMBL/GenBank/DDBJ whole genome shotgun (WGS) entry which is preliminary data.</text>
</comment>
<organism evidence="1 2">
    <name type="scientific">Entomophthora muscae</name>
    <dbReference type="NCBI Taxonomy" id="34485"/>
    <lineage>
        <taxon>Eukaryota</taxon>
        <taxon>Fungi</taxon>
        <taxon>Fungi incertae sedis</taxon>
        <taxon>Zoopagomycota</taxon>
        <taxon>Entomophthoromycotina</taxon>
        <taxon>Entomophthoromycetes</taxon>
        <taxon>Entomophthorales</taxon>
        <taxon>Entomophthoraceae</taxon>
        <taxon>Entomophthora</taxon>
    </lineage>
</organism>
<dbReference type="Proteomes" id="UP001165960">
    <property type="component" value="Unassembled WGS sequence"/>
</dbReference>
<evidence type="ECO:0000313" key="2">
    <source>
        <dbReference type="Proteomes" id="UP001165960"/>
    </source>
</evidence>
<name>A0ACC2RRI0_9FUNG</name>
<keyword evidence="2" id="KW-1185">Reference proteome</keyword>
<reference evidence="1" key="1">
    <citation type="submission" date="2022-04" db="EMBL/GenBank/DDBJ databases">
        <title>Genome of the entomopathogenic fungus Entomophthora muscae.</title>
        <authorList>
            <person name="Elya C."/>
            <person name="Lovett B.R."/>
            <person name="Lee E."/>
            <person name="Macias A.M."/>
            <person name="Hajek A.E."/>
            <person name="De Bivort B.L."/>
            <person name="Kasson M.T."/>
            <person name="De Fine Licht H.H."/>
            <person name="Stajich J.E."/>
        </authorList>
    </citation>
    <scope>NUCLEOTIDE SEQUENCE</scope>
    <source>
        <strain evidence="1">Berkeley</strain>
    </source>
</reference>
<proteinExistence type="predicted"/>
<sequence length="100" mass="11204">MAKIPDTPKTTIERLLNVQKTVVEGLQFKSFALSVPSIWVNMSGLTILSLWNPRPRSRNQTWNLDPPGLPGLWTAGPPTCIFLGLSPRKLTLKKMTHPEK</sequence>
<accession>A0ACC2RRI0</accession>